<dbReference type="PANTHER" id="PTHR36785">
    <property type="entry name" value="OS05G0502500 PROTEIN"/>
    <property type="match status" value="1"/>
</dbReference>
<accession>A0AAD1YS87</accession>
<evidence type="ECO:0000256" key="1">
    <source>
        <dbReference type="SAM" id="Phobius"/>
    </source>
</evidence>
<reference evidence="2" key="1">
    <citation type="submission" date="2023-05" db="EMBL/GenBank/DDBJ databases">
        <authorList>
            <person name="Huff M."/>
        </authorList>
    </citation>
    <scope>NUCLEOTIDE SEQUENCE</scope>
</reference>
<evidence type="ECO:0000313" key="3">
    <source>
        <dbReference type="Proteomes" id="UP000834106"/>
    </source>
</evidence>
<organism evidence="2 3">
    <name type="scientific">Fraxinus pennsylvanica</name>
    <dbReference type="NCBI Taxonomy" id="56036"/>
    <lineage>
        <taxon>Eukaryota</taxon>
        <taxon>Viridiplantae</taxon>
        <taxon>Streptophyta</taxon>
        <taxon>Embryophyta</taxon>
        <taxon>Tracheophyta</taxon>
        <taxon>Spermatophyta</taxon>
        <taxon>Magnoliopsida</taxon>
        <taxon>eudicotyledons</taxon>
        <taxon>Gunneridae</taxon>
        <taxon>Pentapetalae</taxon>
        <taxon>asterids</taxon>
        <taxon>lamiids</taxon>
        <taxon>Lamiales</taxon>
        <taxon>Oleaceae</taxon>
        <taxon>Oleeae</taxon>
        <taxon>Fraxinus</taxon>
    </lineage>
</organism>
<gene>
    <name evidence="2" type="ORF">FPE_LOCUS2426</name>
</gene>
<dbReference type="PANTHER" id="PTHR36785:SF1">
    <property type="entry name" value="OS05G0502500 PROTEIN"/>
    <property type="match status" value="1"/>
</dbReference>
<sequence length="172" mass="18910">MQSFVQFSINFSALNPLHNDFNTKPRIFKLKFSQPINYYSLSRTKIESLRKDGLKIGALRERVSFFGVSRGKNGILSKTGRVFVARFNKGFNSIGGGGGGGGGGGKVNSETARVLGNLALAILLTYLSMTGQLGWLLDAIVSLWVLLSFFSISDMVSFFLYQNLTYANECEL</sequence>
<evidence type="ECO:0000313" key="2">
    <source>
        <dbReference type="EMBL" id="CAI9754995.1"/>
    </source>
</evidence>
<name>A0AAD1YS87_9LAMI</name>
<protein>
    <submittedName>
        <fullName evidence="2">Uncharacterized protein</fullName>
    </submittedName>
</protein>
<dbReference type="EMBL" id="OU503036">
    <property type="protein sequence ID" value="CAI9754995.1"/>
    <property type="molecule type" value="Genomic_DNA"/>
</dbReference>
<feature type="transmembrane region" description="Helical" evidence="1">
    <location>
        <begin position="114"/>
        <end position="135"/>
    </location>
</feature>
<feature type="transmembrane region" description="Helical" evidence="1">
    <location>
        <begin position="141"/>
        <end position="161"/>
    </location>
</feature>
<dbReference type="Proteomes" id="UP000834106">
    <property type="component" value="Chromosome 1"/>
</dbReference>
<keyword evidence="3" id="KW-1185">Reference proteome</keyword>
<dbReference type="AlphaFoldDB" id="A0AAD1YS87"/>
<proteinExistence type="predicted"/>
<keyword evidence="1" id="KW-1133">Transmembrane helix</keyword>
<keyword evidence="1" id="KW-0812">Transmembrane</keyword>
<keyword evidence="1" id="KW-0472">Membrane</keyword>